<organism evidence="1 2">
    <name type="scientific">Actinokineospora diospyrosa</name>
    <dbReference type="NCBI Taxonomy" id="103728"/>
    <lineage>
        <taxon>Bacteria</taxon>
        <taxon>Bacillati</taxon>
        <taxon>Actinomycetota</taxon>
        <taxon>Actinomycetes</taxon>
        <taxon>Pseudonocardiales</taxon>
        <taxon>Pseudonocardiaceae</taxon>
        <taxon>Actinokineospora</taxon>
    </lineage>
</organism>
<protein>
    <submittedName>
        <fullName evidence="1">Uncharacterized protein</fullName>
    </submittedName>
</protein>
<keyword evidence="2" id="KW-1185">Reference proteome</keyword>
<accession>A0ABT1IFG1</accession>
<dbReference type="EMBL" id="JAMTCO010000009">
    <property type="protein sequence ID" value="MCP2271393.1"/>
    <property type="molecule type" value="Genomic_DNA"/>
</dbReference>
<evidence type="ECO:0000313" key="2">
    <source>
        <dbReference type="Proteomes" id="UP001205185"/>
    </source>
</evidence>
<evidence type="ECO:0000313" key="1">
    <source>
        <dbReference type="EMBL" id="MCP2271393.1"/>
    </source>
</evidence>
<name>A0ABT1IFG1_9PSEU</name>
<comment type="caution">
    <text evidence="1">The sequence shown here is derived from an EMBL/GenBank/DDBJ whole genome shotgun (WGS) entry which is preliminary data.</text>
</comment>
<sequence length="67" mass="7296">MPIYRVSTLRRGLAEICGWPGGLWITRDLGKRQRRAELHLVEALIVADLAAPGAKWCHSELAGSDGG</sequence>
<proteinExistence type="predicted"/>
<dbReference type="Proteomes" id="UP001205185">
    <property type="component" value="Unassembled WGS sequence"/>
</dbReference>
<gene>
    <name evidence="1" type="ORF">LV75_003907</name>
</gene>
<reference evidence="1 2" key="1">
    <citation type="submission" date="2022-06" db="EMBL/GenBank/DDBJ databases">
        <title>Genomic Encyclopedia of Archaeal and Bacterial Type Strains, Phase II (KMG-II): from individual species to whole genera.</title>
        <authorList>
            <person name="Goeker M."/>
        </authorList>
    </citation>
    <scope>NUCLEOTIDE SEQUENCE [LARGE SCALE GENOMIC DNA]</scope>
    <source>
        <strain evidence="1 2">DSM 44255</strain>
    </source>
</reference>